<evidence type="ECO:0000259" key="5">
    <source>
        <dbReference type="Pfam" id="PF26168"/>
    </source>
</evidence>
<dbReference type="InterPro" id="IPR002213">
    <property type="entry name" value="UDP_glucos_trans"/>
</dbReference>
<evidence type="ECO:0000256" key="4">
    <source>
        <dbReference type="RuleBase" id="RU362057"/>
    </source>
</evidence>
<dbReference type="Gene3D" id="3.40.50.2000">
    <property type="entry name" value="Glycogen Phosphorylase B"/>
    <property type="match status" value="2"/>
</dbReference>
<comment type="caution">
    <text evidence="6">The sequence shown here is derived from an EMBL/GenBank/DDBJ whole genome shotgun (WGS) entry which is preliminary data.</text>
</comment>
<evidence type="ECO:0000256" key="3">
    <source>
        <dbReference type="RuleBase" id="RU003718"/>
    </source>
</evidence>
<organism evidence="6 7">
    <name type="scientific">Penstemon davidsonii</name>
    <dbReference type="NCBI Taxonomy" id="160366"/>
    <lineage>
        <taxon>Eukaryota</taxon>
        <taxon>Viridiplantae</taxon>
        <taxon>Streptophyta</taxon>
        <taxon>Embryophyta</taxon>
        <taxon>Tracheophyta</taxon>
        <taxon>Spermatophyta</taxon>
        <taxon>Magnoliopsida</taxon>
        <taxon>eudicotyledons</taxon>
        <taxon>Gunneridae</taxon>
        <taxon>Pentapetalae</taxon>
        <taxon>asterids</taxon>
        <taxon>lamiids</taxon>
        <taxon>Lamiales</taxon>
        <taxon>Plantaginaceae</taxon>
        <taxon>Cheloneae</taxon>
        <taxon>Penstemon</taxon>
    </lineage>
</organism>
<keyword evidence="3" id="KW-0328">Glycosyltransferase</keyword>
<feature type="domain" description="Glycosyltransferase N-terminal" evidence="5">
    <location>
        <begin position="7"/>
        <end position="225"/>
    </location>
</feature>
<dbReference type="Pfam" id="PF26168">
    <property type="entry name" value="Glyco_transf_N"/>
    <property type="match status" value="1"/>
</dbReference>
<dbReference type="PANTHER" id="PTHR48044:SF82">
    <property type="entry name" value="GLYCOSYLTRANSFERASE"/>
    <property type="match status" value="1"/>
</dbReference>
<evidence type="ECO:0000313" key="7">
    <source>
        <dbReference type="Proteomes" id="UP001291926"/>
    </source>
</evidence>
<proteinExistence type="inferred from homology"/>
<dbReference type="CDD" id="cd03784">
    <property type="entry name" value="GT1_Gtf-like"/>
    <property type="match status" value="1"/>
</dbReference>
<dbReference type="Pfam" id="PF00201">
    <property type="entry name" value="UDPGT"/>
    <property type="match status" value="1"/>
</dbReference>
<evidence type="ECO:0000313" key="6">
    <source>
        <dbReference type="EMBL" id="KAK4489165.1"/>
    </source>
</evidence>
<reference evidence="6 7" key="1">
    <citation type="journal article" date="2023" name="bioRxiv">
        <title>Genome report: Whole genome sequence and annotation of Penstemon davidsonii.</title>
        <authorList>
            <person name="Ostevik K.L."/>
            <person name="Alabady M."/>
            <person name="Zhang M."/>
            <person name="Rausher M.D."/>
        </authorList>
    </citation>
    <scope>NUCLEOTIDE SEQUENCE [LARGE SCALE GENOMIC DNA]</scope>
    <source>
        <strain evidence="6">DNT005</strain>
        <tissue evidence="6">Whole leaf</tissue>
    </source>
</reference>
<evidence type="ECO:0000256" key="2">
    <source>
        <dbReference type="ARBA" id="ARBA00022679"/>
    </source>
</evidence>
<dbReference type="InterPro" id="IPR035595">
    <property type="entry name" value="UDP_glycos_trans_CS"/>
</dbReference>
<protein>
    <recommendedName>
        <fullName evidence="4">Glycosyltransferase</fullName>
        <ecNumber evidence="4">2.4.1.-</ecNumber>
    </recommendedName>
</protein>
<dbReference type="EMBL" id="JAYDYQ010001088">
    <property type="protein sequence ID" value="KAK4489165.1"/>
    <property type="molecule type" value="Genomic_DNA"/>
</dbReference>
<dbReference type="PROSITE" id="PS00375">
    <property type="entry name" value="UDPGT"/>
    <property type="match status" value="1"/>
</dbReference>
<accession>A0ABR0DIV4</accession>
<dbReference type="PANTHER" id="PTHR48044">
    <property type="entry name" value="GLYCOSYLTRANSFERASE"/>
    <property type="match status" value="1"/>
</dbReference>
<keyword evidence="7" id="KW-1185">Reference proteome</keyword>
<sequence>MEKEGDKLSILMFPWLAHGHIFPFLELAKILSKSNFNIYFCSTAVNLDSIRKSIEKDTTSDIDLNSIKLVQLHFPETPQLPPQLHTTKNLPSNLLPVLLQAFQNSSSSFSYIMNCLKPDMLIYDFFQPWAPKLALSQGIPSVYFATSGATPFSFFHHLFANGTSSTFPYQAIYLLDYEKEIRARILANIKDADKNFAFGNFKMSSDIVLVKSCRGVEGKYIDYLSILCKKQIVPTGPLVNDNEEEEIHSDIMEWLSGKDEYATVYISFGSEYFLSETQIEQIAKGLELCSANFVWVIRFPLGEKRNNIEDILPFGFLQRVKERGIIVQKWAPQKMILSHPSIGGFVSHCGWSSITESLYFGVPVIALPMKLDQPINARLAAEAGFGVEVERGDNGHFVGEEIAKAIDKVFIDKYSGESLRLKARELSGKMKKTGQQEAEEVADQLSRLCVKYKQQKLTSNIFLPQAIKTNSVIEFEV</sequence>
<dbReference type="InterPro" id="IPR058980">
    <property type="entry name" value="Glyco_transf_N"/>
</dbReference>
<dbReference type="EC" id="2.4.1.-" evidence="4"/>
<name>A0ABR0DIV4_9LAMI</name>
<comment type="similarity">
    <text evidence="1 3">Belongs to the UDP-glycosyltransferase family.</text>
</comment>
<gene>
    <name evidence="6" type="ORF">RD792_004959</name>
</gene>
<evidence type="ECO:0000256" key="1">
    <source>
        <dbReference type="ARBA" id="ARBA00009995"/>
    </source>
</evidence>
<keyword evidence="2 3" id="KW-0808">Transferase</keyword>
<dbReference type="Proteomes" id="UP001291926">
    <property type="component" value="Unassembled WGS sequence"/>
</dbReference>
<dbReference type="SUPFAM" id="SSF53756">
    <property type="entry name" value="UDP-Glycosyltransferase/glycogen phosphorylase"/>
    <property type="match status" value="1"/>
</dbReference>